<comment type="caution">
    <text evidence="2">The sequence shown here is derived from an EMBL/GenBank/DDBJ whole genome shotgun (WGS) entry which is preliminary data.</text>
</comment>
<evidence type="ECO:0000256" key="1">
    <source>
        <dbReference type="SAM" id="MobiDB-lite"/>
    </source>
</evidence>
<feature type="compositionally biased region" description="Basic and acidic residues" evidence="1">
    <location>
        <begin position="1"/>
        <end position="16"/>
    </location>
</feature>
<feature type="region of interest" description="Disordered" evidence="1">
    <location>
        <begin position="137"/>
        <end position="158"/>
    </location>
</feature>
<dbReference type="Proteomes" id="UP001485043">
    <property type="component" value="Unassembled WGS sequence"/>
</dbReference>
<reference evidence="2 3" key="1">
    <citation type="journal article" date="2024" name="Nat. Commun.">
        <title>Phylogenomics reveals the evolutionary origins of lichenization in chlorophyte algae.</title>
        <authorList>
            <person name="Puginier C."/>
            <person name="Libourel C."/>
            <person name="Otte J."/>
            <person name="Skaloud P."/>
            <person name="Haon M."/>
            <person name="Grisel S."/>
            <person name="Petersen M."/>
            <person name="Berrin J.G."/>
            <person name="Delaux P.M."/>
            <person name="Dal Grande F."/>
            <person name="Keller J."/>
        </authorList>
    </citation>
    <scope>NUCLEOTIDE SEQUENCE [LARGE SCALE GENOMIC DNA]</scope>
    <source>
        <strain evidence="2 3">SAG 2523</strain>
    </source>
</reference>
<protein>
    <submittedName>
        <fullName evidence="2">Uncharacterized protein</fullName>
    </submittedName>
</protein>
<evidence type="ECO:0000313" key="3">
    <source>
        <dbReference type="Proteomes" id="UP001485043"/>
    </source>
</evidence>
<feature type="compositionally biased region" description="Basic and acidic residues" evidence="1">
    <location>
        <begin position="147"/>
        <end position="158"/>
    </location>
</feature>
<dbReference type="AlphaFoldDB" id="A0AAW1REG6"/>
<organism evidence="2 3">
    <name type="scientific">Apatococcus fuscideae</name>
    <dbReference type="NCBI Taxonomy" id="2026836"/>
    <lineage>
        <taxon>Eukaryota</taxon>
        <taxon>Viridiplantae</taxon>
        <taxon>Chlorophyta</taxon>
        <taxon>core chlorophytes</taxon>
        <taxon>Trebouxiophyceae</taxon>
        <taxon>Chlorellales</taxon>
        <taxon>Chlorellaceae</taxon>
        <taxon>Apatococcus</taxon>
    </lineage>
</organism>
<keyword evidence="3" id="KW-1185">Reference proteome</keyword>
<accession>A0AAW1REG6</accession>
<gene>
    <name evidence="2" type="ORF">WJX84_001431</name>
</gene>
<dbReference type="EMBL" id="JALJOV010002300">
    <property type="protein sequence ID" value="KAK9831830.1"/>
    <property type="molecule type" value="Genomic_DNA"/>
</dbReference>
<name>A0AAW1REG6_9CHLO</name>
<proteinExistence type="predicted"/>
<sequence length="158" mass="17683">MNLAKLEKPTDKHPERLTALSDQSQRRKCDQRDWYHMASLQAYVEPALFRVNRAGLETRTAIWLHVSAISSHQLGTCDLRMPGSEHQNLSEGAADGAPGLGDTAGMRAMLQQQQTELLQVQSMLLLHHERLLQLEASSAAHSNPTQRKLDDQLDATLH</sequence>
<evidence type="ECO:0000313" key="2">
    <source>
        <dbReference type="EMBL" id="KAK9831830.1"/>
    </source>
</evidence>
<feature type="region of interest" description="Disordered" evidence="1">
    <location>
        <begin position="1"/>
        <end position="24"/>
    </location>
</feature>